<gene>
    <name evidence="1" type="ORF">HMPREF0216_02834</name>
</gene>
<evidence type="ECO:0000313" key="1">
    <source>
        <dbReference type="EMBL" id="EKY24075.1"/>
    </source>
</evidence>
<reference evidence="1 2" key="1">
    <citation type="submission" date="2012-05" db="EMBL/GenBank/DDBJ databases">
        <authorList>
            <person name="Weinstock G."/>
            <person name="Sodergren E."/>
            <person name="Lobos E.A."/>
            <person name="Fulton L."/>
            <person name="Fulton R."/>
            <person name="Courtney L."/>
            <person name="Fronick C."/>
            <person name="O'Laughlin M."/>
            <person name="Godfrey J."/>
            <person name="Wilson R.M."/>
            <person name="Miner T."/>
            <person name="Farmer C."/>
            <person name="Delehaunty K."/>
            <person name="Cordes M."/>
            <person name="Minx P."/>
            <person name="Tomlinson C."/>
            <person name="Chen J."/>
            <person name="Wollam A."/>
            <person name="Pepin K.H."/>
            <person name="Bhonagiri V."/>
            <person name="Zhang X."/>
            <person name="Suruliraj S."/>
            <person name="Warren W."/>
            <person name="Mitreva M."/>
            <person name="Mardis E.R."/>
            <person name="Wilson R.K."/>
        </authorList>
    </citation>
    <scope>NUCLEOTIDE SEQUENCE [LARGE SCALE GENOMIC DNA]</scope>
    <source>
        <strain evidence="1 2">DSM 1785</strain>
    </source>
</reference>
<dbReference type="HOGENOM" id="CLU_2896040_0_0_9"/>
<dbReference type="STRING" id="545697.HMPREF0216_02834"/>
<protein>
    <submittedName>
        <fullName evidence="1">Uncharacterized protein</fullName>
    </submittedName>
</protein>
<proteinExistence type="predicted"/>
<dbReference type="AlphaFoldDB" id="L1Q8M3"/>
<evidence type="ECO:0000313" key="2">
    <source>
        <dbReference type="Proteomes" id="UP000010420"/>
    </source>
</evidence>
<dbReference type="EMBL" id="AMEZ01000091">
    <property type="protein sequence ID" value="EKY24075.1"/>
    <property type="molecule type" value="Genomic_DNA"/>
</dbReference>
<dbReference type="Proteomes" id="UP000010420">
    <property type="component" value="Unassembled WGS sequence"/>
</dbReference>
<dbReference type="OrthoDB" id="1937584at2"/>
<comment type="caution">
    <text evidence="1">The sequence shown here is derived from an EMBL/GenBank/DDBJ whole genome shotgun (WGS) entry which is preliminary data.</text>
</comment>
<organism evidence="1 2">
    <name type="scientific">Clostridium celatum DSM 1785</name>
    <dbReference type="NCBI Taxonomy" id="545697"/>
    <lineage>
        <taxon>Bacteria</taxon>
        <taxon>Bacillati</taxon>
        <taxon>Bacillota</taxon>
        <taxon>Clostridia</taxon>
        <taxon>Eubacteriales</taxon>
        <taxon>Clostridiaceae</taxon>
        <taxon>Clostridium</taxon>
    </lineage>
</organism>
<name>L1Q8M3_9CLOT</name>
<keyword evidence="2" id="KW-1185">Reference proteome</keyword>
<dbReference type="RefSeq" id="WP_005215048.1">
    <property type="nucleotide sequence ID" value="NZ_KB291681.1"/>
</dbReference>
<sequence>MDTSRKILTNKDTCYFCIYFQQLSSNGRKTCSGRCKVTGRIYSRANKACKKNFRSKDQIGLFGISE</sequence>
<accession>L1Q8M3</accession>